<evidence type="ECO:0000313" key="2">
    <source>
        <dbReference type="EMBL" id="BBY25775.1"/>
    </source>
</evidence>
<accession>A0A7I7QHG7</accession>
<keyword evidence="1" id="KW-0472">Membrane</keyword>
<dbReference type="KEGG" id="msto:MSTO_59800"/>
<feature type="transmembrane region" description="Helical" evidence="1">
    <location>
        <begin position="64"/>
        <end position="88"/>
    </location>
</feature>
<evidence type="ECO:0008006" key="4">
    <source>
        <dbReference type="Google" id="ProtNLM"/>
    </source>
</evidence>
<feature type="transmembrane region" description="Helical" evidence="1">
    <location>
        <begin position="21"/>
        <end position="44"/>
    </location>
</feature>
<feature type="transmembrane region" description="Helical" evidence="1">
    <location>
        <begin position="143"/>
        <end position="167"/>
    </location>
</feature>
<protein>
    <recommendedName>
        <fullName evidence="4">DUF4386 domain-containing protein</fullName>
    </recommendedName>
</protein>
<organism evidence="2 3">
    <name type="scientific">Mycobacterium stomatepiae</name>
    <dbReference type="NCBI Taxonomy" id="470076"/>
    <lineage>
        <taxon>Bacteria</taxon>
        <taxon>Bacillati</taxon>
        <taxon>Actinomycetota</taxon>
        <taxon>Actinomycetes</taxon>
        <taxon>Mycobacteriales</taxon>
        <taxon>Mycobacteriaceae</taxon>
        <taxon>Mycobacterium</taxon>
        <taxon>Mycobacterium simiae complex</taxon>
    </lineage>
</organism>
<proteinExistence type="predicted"/>
<feature type="transmembrane region" description="Helical" evidence="1">
    <location>
        <begin position="205"/>
        <end position="225"/>
    </location>
</feature>
<name>A0A7I7QHG7_9MYCO</name>
<feature type="transmembrane region" description="Helical" evidence="1">
    <location>
        <begin position="179"/>
        <end position="199"/>
    </location>
</feature>
<sequence>MCSLVAPDVAKTSHRRTIQKACVWAGPAMGALFVVGFVVAGFFPPPSPNQSAVQVAAMIDAHRTAIRVGIVICLASCPLLMPFLASFTMQMLRIEGLRPVLAYTQLALGALATVEFVIPYVFMLVSTYRADQHPDVTRALYDISWFFFLGVVSTFVLQLAIFGIAVLIDQRSKPIFPRWLGYVNLWLALTFTPASFLVFFKTGPLAWNGLLVWWLPVCSFLLWFLPNFVFLLRAIDADDDDDETRLQRLDRQVASLCERLDALSPGIRTGP</sequence>
<keyword evidence="1" id="KW-1133">Transmembrane helix</keyword>
<feature type="transmembrane region" description="Helical" evidence="1">
    <location>
        <begin position="100"/>
        <end position="123"/>
    </location>
</feature>
<dbReference type="AlphaFoldDB" id="A0A7I7QHG7"/>
<dbReference type="EMBL" id="AP022587">
    <property type="protein sequence ID" value="BBY25775.1"/>
    <property type="molecule type" value="Genomic_DNA"/>
</dbReference>
<keyword evidence="1" id="KW-0812">Transmembrane</keyword>
<reference evidence="2 3" key="1">
    <citation type="journal article" date="2019" name="Emerg. Microbes Infect.">
        <title>Comprehensive subspecies identification of 175 nontuberculous mycobacteria species based on 7547 genomic profiles.</title>
        <authorList>
            <person name="Matsumoto Y."/>
            <person name="Kinjo T."/>
            <person name="Motooka D."/>
            <person name="Nabeya D."/>
            <person name="Jung N."/>
            <person name="Uechi K."/>
            <person name="Horii T."/>
            <person name="Iida T."/>
            <person name="Fujita J."/>
            <person name="Nakamura S."/>
        </authorList>
    </citation>
    <scope>NUCLEOTIDE SEQUENCE [LARGE SCALE GENOMIC DNA]</scope>
    <source>
        <strain evidence="2 3">JCM 17783</strain>
    </source>
</reference>
<keyword evidence="3" id="KW-1185">Reference proteome</keyword>
<dbReference type="Proteomes" id="UP000467130">
    <property type="component" value="Chromosome"/>
</dbReference>
<evidence type="ECO:0000313" key="3">
    <source>
        <dbReference type="Proteomes" id="UP000467130"/>
    </source>
</evidence>
<gene>
    <name evidence="2" type="ORF">MSTO_59800</name>
</gene>
<evidence type="ECO:0000256" key="1">
    <source>
        <dbReference type="SAM" id="Phobius"/>
    </source>
</evidence>